<gene>
    <name evidence="2" type="ORF">PGLA1383_LOCUS21201</name>
</gene>
<comment type="caution">
    <text evidence="2">The sequence shown here is derived from an EMBL/GenBank/DDBJ whole genome shotgun (WGS) entry which is preliminary data.</text>
</comment>
<sequence>LVGPAVDVWEDALSAMVTRVMAWYPFFVLALLLCAIRFWSVNADDWAHLLADLFLIHGQIFGEQDAFPYLPNSWWPCFLMVYMLAWSPMHHVLASSSDSLLWTMFTISTLVAFPSALLEWTCFENVPSHALVQYLPTFFFGQAVAVWLVRQCMQVMLPARSSSSKRVYSVLSAQDLPLTVRFGATASVLILGVVVISFSLLDKVVLGRYPCGPLFLKGALLPIFGLLVAGMACEVDPLAKLLARAPLRWAGHLSLWNFLLQLPVYTAVEDLTGSPKCSPWAFAISLFFTSMAAHFCIEKPFRMLSARRRLGDK</sequence>
<feature type="non-terminal residue" evidence="2">
    <location>
        <position position="1"/>
    </location>
</feature>
<dbReference type="OMA" id="AGMACEV"/>
<feature type="transmembrane region" description="Helical" evidence="1">
    <location>
        <begin position="100"/>
        <end position="118"/>
    </location>
</feature>
<evidence type="ECO:0000256" key="1">
    <source>
        <dbReference type="SAM" id="Phobius"/>
    </source>
</evidence>
<keyword evidence="3" id="KW-1185">Reference proteome</keyword>
<protein>
    <submittedName>
        <fullName evidence="2">Uncharacterized protein</fullName>
    </submittedName>
</protein>
<reference evidence="2" key="1">
    <citation type="submission" date="2021-02" db="EMBL/GenBank/DDBJ databases">
        <authorList>
            <person name="Dougan E. K."/>
            <person name="Rhodes N."/>
            <person name="Thang M."/>
            <person name="Chan C."/>
        </authorList>
    </citation>
    <scope>NUCLEOTIDE SEQUENCE</scope>
</reference>
<accession>A0A813EW58</accession>
<dbReference type="AlphaFoldDB" id="A0A813EW58"/>
<feature type="transmembrane region" description="Helical" evidence="1">
    <location>
        <begin position="138"/>
        <end position="157"/>
    </location>
</feature>
<organism evidence="2 3">
    <name type="scientific">Polarella glacialis</name>
    <name type="common">Dinoflagellate</name>
    <dbReference type="NCBI Taxonomy" id="89957"/>
    <lineage>
        <taxon>Eukaryota</taxon>
        <taxon>Sar</taxon>
        <taxon>Alveolata</taxon>
        <taxon>Dinophyceae</taxon>
        <taxon>Suessiales</taxon>
        <taxon>Suessiaceae</taxon>
        <taxon>Polarella</taxon>
    </lineage>
</organism>
<feature type="transmembrane region" description="Helical" evidence="1">
    <location>
        <begin position="178"/>
        <end position="201"/>
    </location>
</feature>
<dbReference type="OrthoDB" id="421459at2759"/>
<dbReference type="EMBL" id="CAJNNV010014861">
    <property type="protein sequence ID" value="CAE8602972.1"/>
    <property type="molecule type" value="Genomic_DNA"/>
</dbReference>
<evidence type="ECO:0000313" key="3">
    <source>
        <dbReference type="Proteomes" id="UP000654075"/>
    </source>
</evidence>
<feature type="transmembrane region" description="Helical" evidence="1">
    <location>
        <begin position="73"/>
        <end position="93"/>
    </location>
</feature>
<dbReference type="Proteomes" id="UP000654075">
    <property type="component" value="Unassembled WGS sequence"/>
</dbReference>
<keyword evidence="1" id="KW-0472">Membrane</keyword>
<name>A0A813EW58_POLGL</name>
<keyword evidence="1" id="KW-1133">Transmembrane helix</keyword>
<keyword evidence="1" id="KW-0812">Transmembrane</keyword>
<evidence type="ECO:0000313" key="2">
    <source>
        <dbReference type="EMBL" id="CAE8602972.1"/>
    </source>
</evidence>
<feature type="transmembrane region" description="Helical" evidence="1">
    <location>
        <begin position="213"/>
        <end position="235"/>
    </location>
</feature>
<feature type="transmembrane region" description="Helical" evidence="1">
    <location>
        <begin position="280"/>
        <end position="297"/>
    </location>
</feature>
<feature type="transmembrane region" description="Helical" evidence="1">
    <location>
        <begin position="20"/>
        <end position="39"/>
    </location>
</feature>
<proteinExistence type="predicted"/>